<feature type="domain" description="GPR180-like N-terminal" evidence="1">
    <location>
        <begin position="4"/>
        <end position="37"/>
    </location>
</feature>
<sequence>MYVDWAFLSRFCFLSEEGQFNYTIEYELIYATCTVCIHTHKWLIFDLPLVPWTSREQCQNQLIERVLVTGLSDLILSRCSVRRALRVKLLLDSPWDDVLHWCAI</sequence>
<accession>A0A7R9IXX3</accession>
<dbReference type="AlphaFoldDB" id="A0A7R9IXX3"/>
<evidence type="ECO:0000313" key="2">
    <source>
        <dbReference type="EMBL" id="CAD7569009.1"/>
    </source>
</evidence>
<dbReference type="EMBL" id="OE179519">
    <property type="protein sequence ID" value="CAD7569009.1"/>
    <property type="molecule type" value="Genomic_DNA"/>
</dbReference>
<protein>
    <submittedName>
        <fullName evidence="2">(California timema) hypothetical protein</fullName>
    </submittedName>
</protein>
<dbReference type="InterPro" id="IPR053880">
    <property type="entry name" value="GPR180-like_N"/>
</dbReference>
<proteinExistence type="predicted"/>
<gene>
    <name evidence="2" type="ORF">TCMB3V08_LOCUS1759</name>
</gene>
<dbReference type="Pfam" id="PF21892">
    <property type="entry name" value="TMEM145_N"/>
    <property type="match status" value="1"/>
</dbReference>
<name>A0A7R9IXX3_TIMCA</name>
<organism evidence="2">
    <name type="scientific">Timema californicum</name>
    <name type="common">California timema</name>
    <name type="synonym">Walking stick</name>
    <dbReference type="NCBI Taxonomy" id="61474"/>
    <lineage>
        <taxon>Eukaryota</taxon>
        <taxon>Metazoa</taxon>
        <taxon>Ecdysozoa</taxon>
        <taxon>Arthropoda</taxon>
        <taxon>Hexapoda</taxon>
        <taxon>Insecta</taxon>
        <taxon>Pterygota</taxon>
        <taxon>Neoptera</taxon>
        <taxon>Polyneoptera</taxon>
        <taxon>Phasmatodea</taxon>
        <taxon>Timematodea</taxon>
        <taxon>Timematoidea</taxon>
        <taxon>Timematidae</taxon>
        <taxon>Timema</taxon>
    </lineage>
</organism>
<evidence type="ECO:0000259" key="1">
    <source>
        <dbReference type="Pfam" id="PF21892"/>
    </source>
</evidence>
<reference evidence="2" key="1">
    <citation type="submission" date="2020-11" db="EMBL/GenBank/DDBJ databases">
        <authorList>
            <person name="Tran Van P."/>
        </authorList>
    </citation>
    <scope>NUCLEOTIDE SEQUENCE</scope>
</reference>